<dbReference type="InterPro" id="IPR004175">
    <property type="entry name" value="RNA_CPDase"/>
</dbReference>
<dbReference type="GO" id="GO:0008664">
    <property type="term" value="F:RNA 2',3'-cyclic 3'-phosphodiesterase activity"/>
    <property type="evidence" value="ECO:0007669"/>
    <property type="project" value="UniProtKB-EC"/>
</dbReference>
<dbReference type="GO" id="GO:0004113">
    <property type="term" value="F:2',3'-cyclic-nucleotide 3'-phosphodiesterase activity"/>
    <property type="evidence" value="ECO:0007669"/>
    <property type="project" value="InterPro"/>
</dbReference>
<dbReference type="HAMAP" id="MF_01940">
    <property type="entry name" value="RNA_CPDase"/>
    <property type="match status" value="1"/>
</dbReference>
<comment type="catalytic activity">
    <reaction evidence="2">
        <text>a 3'-end 2',3'-cyclophospho-ribonucleotide-RNA + H2O = a 3'-end 2'-phospho-ribonucleotide-RNA + H(+)</text>
        <dbReference type="Rhea" id="RHEA:11828"/>
        <dbReference type="Rhea" id="RHEA-COMP:10464"/>
        <dbReference type="Rhea" id="RHEA-COMP:17353"/>
        <dbReference type="ChEBI" id="CHEBI:15377"/>
        <dbReference type="ChEBI" id="CHEBI:15378"/>
        <dbReference type="ChEBI" id="CHEBI:83064"/>
        <dbReference type="ChEBI" id="CHEBI:173113"/>
        <dbReference type="EC" id="3.1.4.58"/>
    </reaction>
</comment>
<comment type="caution">
    <text evidence="4">The sequence shown here is derived from an EMBL/GenBank/DDBJ whole genome shotgun (WGS) entry which is preliminary data.</text>
</comment>
<accession>A0A364P351</accession>
<proteinExistence type="inferred from homology"/>
<dbReference type="Pfam" id="PF02834">
    <property type="entry name" value="LigT_PEase"/>
    <property type="match status" value="2"/>
</dbReference>
<comment type="caution">
    <text evidence="2">Lacks conserved residue(s) required for the propagation of feature annotation.</text>
</comment>
<feature type="active site" description="Proton donor" evidence="2">
    <location>
        <position position="37"/>
    </location>
</feature>
<gene>
    <name evidence="4" type="ORF">CU669_01430</name>
</gene>
<evidence type="ECO:0000259" key="3">
    <source>
        <dbReference type="Pfam" id="PF02834"/>
    </source>
</evidence>
<dbReference type="AlphaFoldDB" id="A0A364P351"/>
<feature type="short sequence motif" description="HXTX 1" evidence="2">
    <location>
        <begin position="37"/>
        <end position="40"/>
    </location>
</feature>
<dbReference type="InterPro" id="IPR009097">
    <property type="entry name" value="Cyclic_Pdiesterase"/>
</dbReference>
<protein>
    <recommendedName>
        <fullName evidence="2">RNA 2',3'-cyclic phosphodiesterase</fullName>
        <shortName evidence="2">RNA 2',3'-CPDase</shortName>
        <ecNumber evidence="2">3.1.4.58</ecNumber>
    </recommendedName>
</protein>
<dbReference type="SUPFAM" id="SSF55144">
    <property type="entry name" value="LigT-like"/>
    <property type="match status" value="1"/>
</dbReference>
<organism evidence="4 5">
    <name type="scientific">Paramagnetospirillum kuznetsovii</name>
    <dbReference type="NCBI Taxonomy" id="2053833"/>
    <lineage>
        <taxon>Bacteria</taxon>
        <taxon>Pseudomonadati</taxon>
        <taxon>Pseudomonadota</taxon>
        <taxon>Alphaproteobacteria</taxon>
        <taxon>Rhodospirillales</taxon>
        <taxon>Magnetospirillaceae</taxon>
        <taxon>Paramagnetospirillum</taxon>
    </lineage>
</organism>
<dbReference type="EMBL" id="PGTO01000001">
    <property type="protein sequence ID" value="RAU23779.1"/>
    <property type="molecule type" value="Genomic_DNA"/>
</dbReference>
<reference evidence="4 5" key="1">
    <citation type="submission" date="2017-11" db="EMBL/GenBank/DDBJ databases">
        <title>Draft genome sequence of magnetotactic bacterium Magnetospirillum kuznetsovii LBB-42.</title>
        <authorList>
            <person name="Grouzdev D.S."/>
            <person name="Rysina M.S."/>
            <person name="Baslerov R.V."/>
            <person name="Koziaeva V."/>
        </authorList>
    </citation>
    <scope>NUCLEOTIDE SEQUENCE [LARGE SCALE GENOMIC DNA]</scope>
    <source>
        <strain evidence="4 5">LBB-42</strain>
    </source>
</reference>
<comment type="function">
    <text evidence="2">Hydrolyzes RNA 2',3'-cyclic phosphodiester to an RNA 2'-phosphomonoester.</text>
</comment>
<feature type="domain" description="Phosphoesterase HXTX" evidence="3">
    <location>
        <begin position="9"/>
        <end position="86"/>
    </location>
</feature>
<dbReference type="OrthoDB" id="9793819at2"/>
<keyword evidence="5" id="KW-1185">Reference proteome</keyword>
<dbReference type="RefSeq" id="WP_112142010.1">
    <property type="nucleotide sequence ID" value="NZ_PGTO01000001.1"/>
</dbReference>
<comment type="similarity">
    <text evidence="2">Belongs to the 2H phosphoesterase superfamily. ThpR family.</text>
</comment>
<evidence type="ECO:0000256" key="1">
    <source>
        <dbReference type="ARBA" id="ARBA00022801"/>
    </source>
</evidence>
<dbReference type="Proteomes" id="UP000251075">
    <property type="component" value="Unassembled WGS sequence"/>
</dbReference>
<dbReference type="NCBIfam" id="TIGR02258">
    <property type="entry name" value="2_5_ligase"/>
    <property type="match status" value="1"/>
</dbReference>
<feature type="domain" description="Phosphoesterase HXTX" evidence="3">
    <location>
        <begin position="91"/>
        <end position="168"/>
    </location>
</feature>
<dbReference type="PANTHER" id="PTHR35561">
    <property type="entry name" value="RNA 2',3'-CYCLIC PHOSPHODIESTERASE"/>
    <property type="match status" value="1"/>
</dbReference>
<evidence type="ECO:0000313" key="5">
    <source>
        <dbReference type="Proteomes" id="UP000251075"/>
    </source>
</evidence>
<evidence type="ECO:0000256" key="2">
    <source>
        <dbReference type="HAMAP-Rule" id="MF_01940"/>
    </source>
</evidence>
<dbReference type="PANTHER" id="PTHR35561:SF1">
    <property type="entry name" value="RNA 2',3'-CYCLIC PHOSPHODIESTERASE"/>
    <property type="match status" value="1"/>
</dbReference>
<keyword evidence="1 2" id="KW-0378">Hydrolase</keyword>
<evidence type="ECO:0000313" key="4">
    <source>
        <dbReference type="EMBL" id="RAU23779.1"/>
    </source>
</evidence>
<feature type="active site" description="Proton acceptor" evidence="2">
    <location>
        <position position="121"/>
    </location>
</feature>
<dbReference type="EC" id="3.1.4.58" evidence="2"/>
<dbReference type="Gene3D" id="3.90.1140.10">
    <property type="entry name" value="Cyclic phosphodiesterase"/>
    <property type="match status" value="1"/>
</dbReference>
<dbReference type="InterPro" id="IPR014051">
    <property type="entry name" value="Phosphoesterase_HXTX"/>
</dbReference>
<name>A0A364P351_9PROT</name>
<sequence length="182" mass="20064">MIRLFVGLDLPPALDERIAALGVGLPGARWVPARNLHLTLRFIGEVDEDTAEEIHYGLARLDVPGFDLTLTGLGLFGDSRRAHTLWLGVETSEPLGLLARLVDGAVVRAGCKPEPRRFSPHVSLARLKEADPARLQSFISEAPVFRARTPISDFALFRSVLHRDGPEYDVLERYPLGPTPLI</sequence>